<dbReference type="SUPFAM" id="SSF64307">
    <property type="entry name" value="SirA-like"/>
    <property type="match status" value="1"/>
</dbReference>
<protein>
    <recommendedName>
        <fullName evidence="2">DUF2249 domain-containing protein</fullName>
    </recommendedName>
</protein>
<gene>
    <name evidence="3" type="ORF">C479_07743</name>
</gene>
<evidence type="ECO:0000256" key="1">
    <source>
        <dbReference type="SAM" id="MobiDB-lite"/>
    </source>
</evidence>
<dbReference type="Pfam" id="PF10006">
    <property type="entry name" value="DUF2249"/>
    <property type="match status" value="1"/>
</dbReference>
<evidence type="ECO:0000313" key="4">
    <source>
        <dbReference type="Proteomes" id="UP000011560"/>
    </source>
</evidence>
<dbReference type="InterPro" id="IPR018720">
    <property type="entry name" value="DUF2249"/>
</dbReference>
<feature type="compositionally biased region" description="Basic and acidic residues" evidence="1">
    <location>
        <begin position="23"/>
        <end position="35"/>
    </location>
</feature>
<name>M0BIH4_9EURY</name>
<feature type="domain" description="DUF2249" evidence="2">
    <location>
        <begin position="33"/>
        <end position="93"/>
    </location>
</feature>
<dbReference type="InterPro" id="IPR036868">
    <property type="entry name" value="TusA-like_sf"/>
</dbReference>
<dbReference type="AlphaFoldDB" id="M0BIH4"/>
<evidence type="ECO:0000259" key="2">
    <source>
        <dbReference type="Pfam" id="PF10006"/>
    </source>
</evidence>
<keyword evidence="4" id="KW-1185">Reference proteome</keyword>
<reference evidence="3 4" key="1">
    <citation type="journal article" date="2014" name="PLoS Genet.">
        <title>Phylogenetically driven sequencing of extremely halophilic archaea reveals strategies for static and dynamic osmo-response.</title>
        <authorList>
            <person name="Becker E.A."/>
            <person name="Seitzer P.M."/>
            <person name="Tritt A."/>
            <person name="Larsen D."/>
            <person name="Krusor M."/>
            <person name="Yao A.I."/>
            <person name="Wu D."/>
            <person name="Madern D."/>
            <person name="Eisen J.A."/>
            <person name="Darling A.E."/>
            <person name="Facciotti M.T."/>
        </authorList>
    </citation>
    <scope>NUCLEOTIDE SEQUENCE [LARGE SCALE GENOMIC DNA]</scope>
    <source>
        <strain evidence="3 4">JCM 14624</strain>
    </source>
</reference>
<feature type="region of interest" description="Disordered" evidence="1">
    <location>
        <begin position="23"/>
        <end position="47"/>
    </location>
</feature>
<dbReference type="Proteomes" id="UP000011560">
    <property type="component" value="Unassembled WGS sequence"/>
</dbReference>
<organism evidence="3 4">
    <name type="scientific">Halovivax asiaticus JCM 14624</name>
    <dbReference type="NCBI Taxonomy" id="1227490"/>
    <lineage>
        <taxon>Archaea</taxon>
        <taxon>Methanobacteriati</taxon>
        <taxon>Methanobacteriota</taxon>
        <taxon>Stenosarchaea group</taxon>
        <taxon>Halobacteria</taxon>
        <taxon>Halobacteriales</taxon>
        <taxon>Natrialbaceae</taxon>
        <taxon>Halovivax</taxon>
    </lineage>
</organism>
<accession>M0BIH4</accession>
<dbReference type="RefSeq" id="WP_007700393.1">
    <property type="nucleotide sequence ID" value="NZ_AOIQ01000014.1"/>
</dbReference>
<proteinExistence type="predicted"/>
<comment type="caution">
    <text evidence="3">The sequence shown here is derived from an EMBL/GenBank/DDBJ whole genome shotgun (WGS) entry which is preliminary data.</text>
</comment>
<evidence type="ECO:0000313" key="3">
    <source>
        <dbReference type="EMBL" id="ELZ10686.1"/>
    </source>
</evidence>
<dbReference type="STRING" id="1227490.C479_07743"/>
<sequence length="99" mass="11492">MHTRLATRQTSMYSIEGVFDRTDAPADRPRDHLDVRSMGPPNPLAKTLERLPELDDDVVLVQRNDRVPQFLLPKLDERGYAYESVEREDDVVTLIWRDA</sequence>
<dbReference type="EMBL" id="AOIQ01000014">
    <property type="protein sequence ID" value="ELZ10686.1"/>
    <property type="molecule type" value="Genomic_DNA"/>
</dbReference>